<evidence type="ECO:0000256" key="10">
    <source>
        <dbReference type="SAM" id="SignalP"/>
    </source>
</evidence>
<dbReference type="EMBL" id="CACVAY010000149">
    <property type="protein sequence ID" value="CAA6828558.1"/>
    <property type="molecule type" value="Genomic_DNA"/>
</dbReference>
<dbReference type="PROSITE" id="PS51007">
    <property type="entry name" value="CYTC"/>
    <property type="match status" value="2"/>
</dbReference>
<dbReference type="AlphaFoldDB" id="A0A6S6UA38"/>
<protein>
    <submittedName>
        <fullName evidence="12">Sulfide dehydrogenase (Flavocytochrome c), cytochrome c subunit</fullName>
    </submittedName>
</protein>
<organism evidence="12">
    <name type="scientific">uncultured Thiotrichaceae bacterium</name>
    <dbReference type="NCBI Taxonomy" id="298394"/>
    <lineage>
        <taxon>Bacteria</taxon>
        <taxon>Pseudomonadati</taxon>
        <taxon>Pseudomonadota</taxon>
        <taxon>Gammaproteobacteria</taxon>
        <taxon>Thiotrichales</taxon>
        <taxon>Thiotrichaceae</taxon>
        <taxon>environmental samples</taxon>
    </lineage>
</organism>
<dbReference type="Gene3D" id="1.10.760.10">
    <property type="entry name" value="Cytochrome c-like domain"/>
    <property type="match status" value="2"/>
</dbReference>
<evidence type="ECO:0000256" key="7">
    <source>
        <dbReference type="ARBA" id="ARBA00023004"/>
    </source>
</evidence>
<accession>A0A6S6UA38</accession>
<gene>
    <name evidence="12" type="ORF">HELGO_WM9358</name>
</gene>
<dbReference type="InterPro" id="IPR036909">
    <property type="entry name" value="Cyt_c-like_dom_sf"/>
</dbReference>
<feature type="chain" id="PRO_5028440191" evidence="10">
    <location>
        <begin position="25"/>
        <end position="205"/>
    </location>
</feature>
<keyword evidence="3 8" id="KW-0349">Heme</keyword>
<dbReference type="GO" id="GO:0020037">
    <property type="term" value="F:heme binding"/>
    <property type="evidence" value="ECO:0007669"/>
    <property type="project" value="InterPro"/>
</dbReference>
<evidence type="ECO:0000259" key="11">
    <source>
        <dbReference type="PROSITE" id="PS51007"/>
    </source>
</evidence>
<proteinExistence type="predicted"/>
<keyword evidence="2" id="KW-0813">Transport</keyword>
<evidence type="ECO:0000256" key="6">
    <source>
        <dbReference type="ARBA" id="ARBA00022982"/>
    </source>
</evidence>
<evidence type="ECO:0000256" key="1">
    <source>
        <dbReference type="ARBA" id="ARBA00004418"/>
    </source>
</evidence>
<feature type="signal peptide" evidence="10">
    <location>
        <begin position="1"/>
        <end position="24"/>
    </location>
</feature>
<feature type="domain" description="Cytochrome c" evidence="11">
    <location>
        <begin position="123"/>
        <end position="205"/>
    </location>
</feature>
<evidence type="ECO:0000256" key="3">
    <source>
        <dbReference type="ARBA" id="ARBA00022617"/>
    </source>
</evidence>
<dbReference type="GO" id="GO:0042597">
    <property type="term" value="C:periplasmic space"/>
    <property type="evidence" value="ECO:0007669"/>
    <property type="project" value="UniProtKB-SubCell"/>
</dbReference>
<sequence length="205" mass="22000">MSSFRKGATLIMGLALCISQAAIAEEKKEGPELLTGATTEMLAYTCAGCHGPDGSSKGPATPTIGGLSPEYFIEVMEAYKSGDTKGTIMNRIATGYSTEEFEQMAEYFAGQKFVAATSQKVEGDADKGAKHHEKYCEKCHSEGGTLADDDSGILTGQWSPYLAATLADFTSGDREMPKKMAKKLKTMMDKEGEEGLKDLLAFYAK</sequence>
<feature type="binding site" description="axial binding residue" evidence="9">
    <location>
        <position position="140"/>
    </location>
    <ligand>
        <name>heme c</name>
        <dbReference type="ChEBI" id="CHEBI:61717"/>
        <label>2</label>
    </ligand>
    <ligandPart>
        <name>Fe</name>
        <dbReference type="ChEBI" id="CHEBI:18248"/>
    </ligandPart>
</feature>
<name>A0A6S6UA38_9GAMM</name>
<reference evidence="12" key="1">
    <citation type="submission" date="2020-01" db="EMBL/GenBank/DDBJ databases">
        <authorList>
            <person name="Meier V. D."/>
            <person name="Meier V D."/>
        </authorList>
    </citation>
    <scope>NUCLEOTIDE SEQUENCE</scope>
    <source>
        <strain evidence="12">HLG_WM_MAG_07</strain>
    </source>
</reference>
<evidence type="ECO:0000256" key="4">
    <source>
        <dbReference type="ARBA" id="ARBA00022723"/>
    </source>
</evidence>
<dbReference type="GO" id="GO:0005506">
    <property type="term" value="F:iron ion binding"/>
    <property type="evidence" value="ECO:0007669"/>
    <property type="project" value="InterPro"/>
</dbReference>
<evidence type="ECO:0000313" key="12">
    <source>
        <dbReference type="EMBL" id="CAA6828558.1"/>
    </source>
</evidence>
<dbReference type="InterPro" id="IPR009056">
    <property type="entry name" value="Cyt_c-like_dom"/>
</dbReference>
<keyword evidence="4 9" id="KW-0479">Metal-binding</keyword>
<feature type="binding site" description="axial binding residue" evidence="9">
    <location>
        <position position="50"/>
    </location>
    <ligand>
        <name>heme c</name>
        <dbReference type="ChEBI" id="CHEBI:61717"/>
        <label>1</label>
    </ligand>
    <ligandPart>
        <name>Fe</name>
        <dbReference type="ChEBI" id="CHEBI:18248"/>
    </ligandPart>
</feature>
<dbReference type="PIRSF" id="PIRSF000005">
    <property type="entry name" value="Cytochrome_c4"/>
    <property type="match status" value="1"/>
</dbReference>
<evidence type="ECO:0000256" key="8">
    <source>
        <dbReference type="PIRSR" id="PIRSR000005-1"/>
    </source>
</evidence>
<evidence type="ECO:0000256" key="5">
    <source>
        <dbReference type="ARBA" id="ARBA00022764"/>
    </source>
</evidence>
<evidence type="ECO:0000256" key="9">
    <source>
        <dbReference type="PIRSR" id="PIRSR000005-2"/>
    </source>
</evidence>
<comment type="subcellular location">
    <subcellularLocation>
        <location evidence="1">Periplasm</location>
    </subcellularLocation>
</comment>
<dbReference type="InterPro" id="IPR024167">
    <property type="entry name" value="Cytochrome_c4-like"/>
</dbReference>
<comment type="PTM">
    <text evidence="8">Binds 2 heme c groups covalently per subunit.</text>
</comment>
<dbReference type="SUPFAM" id="SSF46626">
    <property type="entry name" value="Cytochrome c"/>
    <property type="match status" value="2"/>
</dbReference>
<feature type="binding site" description="axial binding residue" evidence="9">
    <location>
        <position position="180"/>
    </location>
    <ligand>
        <name>heme c</name>
        <dbReference type="ChEBI" id="CHEBI:61717"/>
        <label>2</label>
    </ligand>
    <ligandPart>
        <name>Fe</name>
        <dbReference type="ChEBI" id="CHEBI:18248"/>
    </ligandPart>
</feature>
<dbReference type="GO" id="GO:0009055">
    <property type="term" value="F:electron transfer activity"/>
    <property type="evidence" value="ECO:0007669"/>
    <property type="project" value="InterPro"/>
</dbReference>
<keyword evidence="6" id="KW-0249">Electron transport</keyword>
<keyword evidence="5" id="KW-0574">Periplasm</keyword>
<feature type="binding site" description="axial binding residue" evidence="9">
    <location>
        <position position="89"/>
    </location>
    <ligand>
        <name>heme c</name>
        <dbReference type="ChEBI" id="CHEBI:61717"/>
        <label>1</label>
    </ligand>
    <ligandPart>
        <name>Fe</name>
        <dbReference type="ChEBI" id="CHEBI:18248"/>
    </ligandPart>
</feature>
<feature type="domain" description="Cytochrome c" evidence="11">
    <location>
        <begin position="25"/>
        <end position="112"/>
    </location>
</feature>
<keyword evidence="7 9" id="KW-0408">Iron</keyword>
<feature type="binding site" description="covalent" evidence="8">
    <location>
        <position position="46"/>
    </location>
    <ligand>
        <name>heme c</name>
        <dbReference type="ChEBI" id="CHEBI:61717"/>
        <label>1</label>
    </ligand>
</feature>
<keyword evidence="10" id="KW-0732">Signal</keyword>
<dbReference type="PANTHER" id="PTHR33751:SF9">
    <property type="entry name" value="CYTOCHROME C4"/>
    <property type="match status" value="1"/>
</dbReference>
<feature type="binding site" description="covalent" evidence="8">
    <location>
        <position position="136"/>
    </location>
    <ligand>
        <name>heme c</name>
        <dbReference type="ChEBI" id="CHEBI:61717"/>
        <label>2</label>
    </ligand>
</feature>
<feature type="binding site" description="covalent" evidence="8">
    <location>
        <position position="139"/>
    </location>
    <ligand>
        <name>heme c</name>
        <dbReference type="ChEBI" id="CHEBI:61717"/>
        <label>2</label>
    </ligand>
</feature>
<dbReference type="PANTHER" id="PTHR33751">
    <property type="entry name" value="CBB3-TYPE CYTOCHROME C OXIDASE SUBUNIT FIXP"/>
    <property type="match status" value="1"/>
</dbReference>
<evidence type="ECO:0000256" key="2">
    <source>
        <dbReference type="ARBA" id="ARBA00022448"/>
    </source>
</evidence>
<feature type="binding site" description="covalent" evidence="8">
    <location>
        <position position="49"/>
    </location>
    <ligand>
        <name>heme c</name>
        <dbReference type="ChEBI" id="CHEBI:61717"/>
        <label>1</label>
    </ligand>
</feature>
<dbReference type="InterPro" id="IPR050597">
    <property type="entry name" value="Cytochrome_c_Oxidase_Subunit"/>
</dbReference>